<feature type="region of interest" description="Disordered" evidence="1">
    <location>
        <begin position="832"/>
        <end position="957"/>
    </location>
</feature>
<dbReference type="InterPro" id="IPR011333">
    <property type="entry name" value="SKP1/BTB/POZ_sf"/>
</dbReference>
<dbReference type="PANTHER" id="PTHR24413">
    <property type="entry name" value="SPECKLE-TYPE POZ PROTEIN"/>
    <property type="match status" value="1"/>
</dbReference>
<dbReference type="RefSeq" id="XP_025377410.1">
    <property type="nucleotide sequence ID" value="XM_025523538.1"/>
</dbReference>
<dbReference type="Gene3D" id="3.30.710.10">
    <property type="entry name" value="Potassium Channel Kv1.1, Chain A"/>
    <property type="match status" value="1"/>
</dbReference>
<dbReference type="STRING" id="215250.A0A316YM29"/>
<feature type="compositionally biased region" description="Basic and acidic residues" evidence="1">
    <location>
        <begin position="927"/>
        <end position="949"/>
    </location>
</feature>
<keyword evidence="4" id="KW-1185">Reference proteome</keyword>
<dbReference type="OrthoDB" id="288590at2759"/>
<feature type="compositionally biased region" description="Polar residues" evidence="1">
    <location>
        <begin position="171"/>
        <end position="189"/>
    </location>
</feature>
<feature type="domain" description="BTB" evidence="2">
    <location>
        <begin position="679"/>
        <end position="773"/>
    </location>
</feature>
<evidence type="ECO:0000259" key="2">
    <source>
        <dbReference type="PROSITE" id="PS50097"/>
    </source>
</evidence>
<evidence type="ECO:0000256" key="1">
    <source>
        <dbReference type="SAM" id="MobiDB-lite"/>
    </source>
</evidence>
<dbReference type="SUPFAM" id="SSF54695">
    <property type="entry name" value="POZ domain"/>
    <property type="match status" value="1"/>
</dbReference>
<sequence length="1091" mass="113537">MTSNSNGVGGTSGSGSSSNAPSQPSRHHAPSSSFTGGTGLAFGSSNAPPPSQLPRAGTSIGHHSSSANNVGNGSPRTAASSASSALSGSTGTSAPTTRPSTTSISNGAAASGSNGSNGGSTAGGGARGPNPMPASAIRRTSALYPTSSSAQASSSSTAPATNPSAAGPTVTAATQLSTQPHSSAGQSHSMFLPNYSSQQQQQQQQPSSSRGQPMNGFAGVPANSSLFGLPQPSYGSQTRTFPSVLSYQPLAAGNGSPRAALGGGHSSPARNSSGGPGAWPGGASSAGVGAGPGPAAAAAAAAAGGYGTPLPWMSGLPHSSSPANQTHTTQGYGWSLADPAGWSGWPSARKACSGFEENQMVSFTWTISDAHLLREEVEHSPLPSEGGRSVSAGAGKSEVWTTQPLFGDGKWKLELVRTSRAKPQENQDAGAEEGIAAGKNDQEDQGNNNEEGSDDKKVDNNSLTVLSIYLTSAQLDYAQADVEIPTAIMFGIRPARTQAGQDSSRGGPWLWRHFTRHVFKREEEYVECHSLPSISELLCDEAIAKQDAFAITVQIGTGPGTISPLGLTPSSGLVSATQGEEGEEGEGTLPFVVKDKQLVPRSLMDGLEEMIDSAATGDVILIVRERGIVVRQAVDGDETASHIVPLPVGQPMPASALPSATAAANESIVESQDDEGPEVVVRDRVLWAHSSILCSRSEFFRDMLGSHFLEGQSQTLHGGGEHVPADAMPTSATSTWHEQFGRRFKALRIPDADFTAAYWLLRYLYLEEVEFMEHEDVRSTLDEEWMILGSDHGDERGSGAGTTTRRPLWEWRSINDIRHGAARQDQAIQVGGGHELGAHPGTSGLYAGPRSVSSRHSLHSMSSTASGTETAVGAGGPASPTMTTTTPTGRRSAGGSYHDVSPYPRRPGEWDPRNRASVSESLPFAETRTEPRQDHGDSLGDALRRDPHPHPAKRASPASALGLYRLAHRYGQRGLCSLAKQHLVASLTPQSCFSILLATHLYADLHEPVKAYVLENWHLVCTTAEFERCCDEVSEGEWGSDAGRALRVFMRSLVSPSSTSAAASAVTSSASATANSAAGLPFSSSSSFRGR</sequence>
<accession>A0A316YM29</accession>
<feature type="compositionally biased region" description="Polar residues" evidence="1">
    <location>
        <begin position="20"/>
        <end position="35"/>
    </location>
</feature>
<dbReference type="GeneID" id="37045454"/>
<protein>
    <recommendedName>
        <fullName evidence="2">BTB domain-containing protein</fullName>
    </recommendedName>
</protein>
<dbReference type="CDD" id="cd18186">
    <property type="entry name" value="BTB_POZ_ZBTB_KLHL-like"/>
    <property type="match status" value="1"/>
</dbReference>
<feature type="compositionally biased region" description="Low complexity" evidence="1">
    <location>
        <begin position="281"/>
        <end position="295"/>
    </location>
</feature>
<feature type="compositionally biased region" description="Low complexity" evidence="1">
    <location>
        <begin position="196"/>
        <end position="209"/>
    </location>
</feature>
<gene>
    <name evidence="3" type="ORF">FA10DRAFT_279401</name>
</gene>
<feature type="compositionally biased region" description="Low complexity" evidence="1">
    <location>
        <begin position="877"/>
        <end position="896"/>
    </location>
</feature>
<proteinExistence type="predicted"/>
<name>A0A316YM29_9BASI</name>
<dbReference type="PROSITE" id="PS50097">
    <property type="entry name" value="BTB"/>
    <property type="match status" value="1"/>
</dbReference>
<feature type="compositionally biased region" description="Low complexity" evidence="1">
    <location>
        <begin position="73"/>
        <end position="114"/>
    </location>
</feature>
<dbReference type="AlphaFoldDB" id="A0A316YM29"/>
<dbReference type="Proteomes" id="UP000245768">
    <property type="component" value="Unassembled WGS sequence"/>
</dbReference>
<evidence type="ECO:0000313" key="4">
    <source>
        <dbReference type="Proteomes" id="UP000245768"/>
    </source>
</evidence>
<dbReference type="InterPro" id="IPR000210">
    <property type="entry name" value="BTB/POZ_dom"/>
</dbReference>
<feature type="compositionally biased region" description="Low complexity" evidence="1">
    <location>
        <begin position="145"/>
        <end position="169"/>
    </location>
</feature>
<feature type="region of interest" description="Disordered" evidence="1">
    <location>
        <begin position="1071"/>
        <end position="1091"/>
    </location>
</feature>
<dbReference type="InParanoid" id="A0A316YM29"/>
<dbReference type="EMBL" id="KZ819636">
    <property type="protein sequence ID" value="PWN90212.1"/>
    <property type="molecule type" value="Genomic_DNA"/>
</dbReference>
<feature type="compositionally biased region" description="Gly residues" evidence="1">
    <location>
        <begin position="115"/>
        <end position="127"/>
    </location>
</feature>
<organism evidence="3 4">
    <name type="scientific">Acaromyces ingoldii</name>
    <dbReference type="NCBI Taxonomy" id="215250"/>
    <lineage>
        <taxon>Eukaryota</taxon>
        <taxon>Fungi</taxon>
        <taxon>Dikarya</taxon>
        <taxon>Basidiomycota</taxon>
        <taxon>Ustilaginomycotina</taxon>
        <taxon>Exobasidiomycetes</taxon>
        <taxon>Exobasidiales</taxon>
        <taxon>Cryptobasidiaceae</taxon>
        <taxon>Acaromyces</taxon>
    </lineage>
</organism>
<feature type="region of interest" description="Disordered" evidence="1">
    <location>
        <begin position="420"/>
        <end position="458"/>
    </location>
</feature>
<evidence type="ECO:0000313" key="3">
    <source>
        <dbReference type="EMBL" id="PWN90212.1"/>
    </source>
</evidence>
<feature type="compositionally biased region" description="Low complexity" evidence="1">
    <location>
        <begin position="851"/>
        <end position="866"/>
    </location>
</feature>
<feature type="compositionally biased region" description="Polar residues" evidence="1">
    <location>
        <begin position="61"/>
        <end position="72"/>
    </location>
</feature>
<feature type="region of interest" description="Disordered" evidence="1">
    <location>
        <begin position="1"/>
        <end position="234"/>
    </location>
</feature>
<feature type="region of interest" description="Disordered" evidence="1">
    <location>
        <begin position="256"/>
        <end position="295"/>
    </location>
</feature>
<reference evidence="3 4" key="1">
    <citation type="journal article" date="2018" name="Mol. Biol. Evol.">
        <title>Broad Genomic Sampling Reveals a Smut Pathogenic Ancestry of the Fungal Clade Ustilaginomycotina.</title>
        <authorList>
            <person name="Kijpornyongpan T."/>
            <person name="Mondo S.J."/>
            <person name="Barry K."/>
            <person name="Sandor L."/>
            <person name="Lee J."/>
            <person name="Lipzen A."/>
            <person name="Pangilinan J."/>
            <person name="LaButti K."/>
            <person name="Hainaut M."/>
            <person name="Henrissat B."/>
            <person name="Grigoriev I.V."/>
            <person name="Spatafora J.W."/>
            <person name="Aime M.C."/>
        </authorList>
    </citation>
    <scope>NUCLEOTIDE SEQUENCE [LARGE SCALE GENOMIC DNA]</scope>
    <source>
        <strain evidence="3 4">MCA 4198</strain>
    </source>
</reference>